<evidence type="ECO:0000313" key="4">
    <source>
        <dbReference type="Proteomes" id="UP000280298"/>
    </source>
</evidence>
<name>A0A3S9MG52_9ACTN</name>
<dbReference type="EMBL" id="CP034539">
    <property type="protein sequence ID" value="AZQ38165.1"/>
    <property type="molecule type" value="Genomic_DNA"/>
</dbReference>
<keyword evidence="4" id="KW-1185">Reference proteome</keyword>
<dbReference type="Proteomes" id="UP000280298">
    <property type="component" value="Chromosome"/>
</dbReference>
<evidence type="ECO:0000256" key="1">
    <source>
        <dbReference type="SAM" id="MobiDB-lite"/>
    </source>
</evidence>
<dbReference type="KEGG" id="scya:EJ357_35835"/>
<dbReference type="PROSITE" id="PS51257">
    <property type="entry name" value="PROKAR_LIPOPROTEIN"/>
    <property type="match status" value="1"/>
</dbReference>
<evidence type="ECO:0000256" key="2">
    <source>
        <dbReference type="SAM" id="SignalP"/>
    </source>
</evidence>
<feature type="compositionally biased region" description="Low complexity" evidence="1">
    <location>
        <begin position="29"/>
        <end position="46"/>
    </location>
</feature>
<organism evidence="3 4">
    <name type="scientific">Streptomyces cyaneochromogenes</name>
    <dbReference type="NCBI Taxonomy" id="2496836"/>
    <lineage>
        <taxon>Bacteria</taxon>
        <taxon>Bacillati</taxon>
        <taxon>Actinomycetota</taxon>
        <taxon>Actinomycetes</taxon>
        <taxon>Kitasatosporales</taxon>
        <taxon>Streptomycetaceae</taxon>
        <taxon>Streptomyces</taxon>
    </lineage>
</organism>
<dbReference type="OrthoDB" id="4255836at2"/>
<feature type="chain" id="PRO_5019276194" description="Lipoprotein" evidence="2">
    <location>
        <begin position="24"/>
        <end position="190"/>
    </location>
</feature>
<evidence type="ECO:0000313" key="3">
    <source>
        <dbReference type="EMBL" id="AZQ38165.1"/>
    </source>
</evidence>
<feature type="signal peptide" evidence="2">
    <location>
        <begin position="1"/>
        <end position="23"/>
    </location>
</feature>
<evidence type="ECO:0008006" key="5">
    <source>
        <dbReference type="Google" id="ProtNLM"/>
    </source>
</evidence>
<proteinExistence type="predicted"/>
<feature type="region of interest" description="Disordered" evidence="1">
    <location>
        <begin position="24"/>
        <end position="78"/>
    </location>
</feature>
<accession>A0A3S9MG52</accession>
<dbReference type="RefSeq" id="WP_126395824.1">
    <property type="nucleotide sequence ID" value="NZ_CP034539.1"/>
</dbReference>
<gene>
    <name evidence="3" type="ORF">EJ357_35835</name>
</gene>
<sequence>MRTRQFLPVYVATIALLAGCAEAKDEPNGAADRSSPRPSASAGQQSKPPGDGGRSWEPDDAMQRAERALKSASDSDARPELVDTASAFIASGMDKKHKTPGDRPYLLSITCDTDGIGELTLTLSRGDQEQAYGIECGDREADQFNIPAGKPFTARVDPVKDGTGLILWRLDTIDRDAVEGCDDDLDGCDG</sequence>
<keyword evidence="2" id="KW-0732">Signal</keyword>
<protein>
    <recommendedName>
        <fullName evidence="5">Lipoprotein</fullName>
    </recommendedName>
</protein>
<dbReference type="AlphaFoldDB" id="A0A3S9MG52"/>
<feature type="compositionally biased region" description="Basic and acidic residues" evidence="1">
    <location>
        <begin position="54"/>
        <end position="78"/>
    </location>
</feature>
<reference evidence="3 4" key="1">
    <citation type="journal article" date="2019" name="Int. J. Syst. Evol. Microbiol.">
        <title>Streptomyces cyaneochromogenes sp. nov., a blue pigment-producing actinomycete from manganese-contaminated soil.</title>
        <authorList>
            <person name="Tang X."/>
            <person name="Zhao J."/>
            <person name="Li K."/>
            <person name="Chen Z."/>
            <person name="Sun Y."/>
            <person name="Gao J."/>
        </authorList>
    </citation>
    <scope>NUCLEOTIDE SEQUENCE [LARGE SCALE GENOMIC DNA]</scope>
    <source>
        <strain evidence="3 4">MK-45</strain>
    </source>
</reference>